<evidence type="ECO:0000256" key="1">
    <source>
        <dbReference type="SAM" id="SignalP"/>
    </source>
</evidence>
<feature type="chain" id="PRO_5046493381" description="DUF4249 domain-containing protein" evidence="1">
    <location>
        <begin position="24"/>
        <end position="319"/>
    </location>
</feature>
<sequence length="319" mass="36439">MNKTICLLLLPIVLLYGCSEPIAFEVDHNEEIIVNGMICPDSSISIHLSKSIPPTAATAFPNVDNAQITVFENNTEIGTTAYRGSGYYQLDYLPKVNHTYRIEVAIDGHPTIEAEDTVPELVPDFTARHIYAYDTTVLDNGWSVRRYQLYTVTFETPLPKPSWLGGLVHAHYFDHDSIYQASEKYFGYNFQSIDPYFDQKRGEFDSYTNTYGYGDFSPILPAPASYTYAFEFGYQTYQREYSGRYTRYDLTASVVNGSTTYDQYLQSYIASKKYEPDPEDWFPFGQSTQLYSNIKNANGIFAAYTVRQVAFPPLKDEIF</sequence>
<keyword evidence="1" id="KW-0732">Signal</keyword>
<evidence type="ECO:0000313" key="3">
    <source>
        <dbReference type="Proteomes" id="UP001500298"/>
    </source>
</evidence>
<comment type="caution">
    <text evidence="2">The sequence shown here is derived from an EMBL/GenBank/DDBJ whole genome shotgun (WGS) entry which is preliminary data.</text>
</comment>
<evidence type="ECO:0008006" key="4">
    <source>
        <dbReference type="Google" id="ProtNLM"/>
    </source>
</evidence>
<dbReference type="PROSITE" id="PS51257">
    <property type="entry name" value="PROKAR_LIPOPROTEIN"/>
    <property type="match status" value="1"/>
</dbReference>
<dbReference type="Pfam" id="PF14054">
    <property type="entry name" value="DUF4249"/>
    <property type="match status" value="1"/>
</dbReference>
<dbReference type="InterPro" id="IPR025345">
    <property type="entry name" value="DUF4249"/>
</dbReference>
<reference evidence="3" key="1">
    <citation type="journal article" date="2019" name="Int. J. Syst. Evol. Microbiol.">
        <title>The Global Catalogue of Microorganisms (GCM) 10K type strain sequencing project: providing services to taxonomists for standard genome sequencing and annotation.</title>
        <authorList>
            <consortium name="The Broad Institute Genomics Platform"/>
            <consortium name="The Broad Institute Genome Sequencing Center for Infectious Disease"/>
            <person name="Wu L."/>
            <person name="Ma J."/>
        </authorList>
    </citation>
    <scope>NUCLEOTIDE SEQUENCE [LARGE SCALE GENOMIC DNA]</scope>
    <source>
        <strain evidence="3">JCM 18326</strain>
    </source>
</reference>
<dbReference type="EMBL" id="BAABJX010000026">
    <property type="protein sequence ID" value="GAA4832634.1"/>
    <property type="molecule type" value="Genomic_DNA"/>
</dbReference>
<name>A0ABP9D6Y5_9BACT</name>
<accession>A0ABP9D6Y5</accession>
<evidence type="ECO:0000313" key="2">
    <source>
        <dbReference type="EMBL" id="GAA4832634.1"/>
    </source>
</evidence>
<keyword evidence="3" id="KW-1185">Reference proteome</keyword>
<organism evidence="2 3">
    <name type="scientific">Algivirga pacifica</name>
    <dbReference type="NCBI Taxonomy" id="1162670"/>
    <lineage>
        <taxon>Bacteria</taxon>
        <taxon>Pseudomonadati</taxon>
        <taxon>Bacteroidota</taxon>
        <taxon>Cytophagia</taxon>
        <taxon>Cytophagales</taxon>
        <taxon>Flammeovirgaceae</taxon>
        <taxon>Algivirga</taxon>
    </lineage>
</organism>
<feature type="signal peptide" evidence="1">
    <location>
        <begin position="1"/>
        <end position="23"/>
    </location>
</feature>
<proteinExistence type="predicted"/>
<protein>
    <recommendedName>
        <fullName evidence="4">DUF4249 domain-containing protein</fullName>
    </recommendedName>
</protein>
<gene>
    <name evidence="2" type="ORF">GCM10023331_17320</name>
</gene>
<dbReference type="Proteomes" id="UP001500298">
    <property type="component" value="Unassembled WGS sequence"/>
</dbReference>
<dbReference type="RefSeq" id="WP_345370988.1">
    <property type="nucleotide sequence ID" value="NZ_BAABJX010000026.1"/>
</dbReference>